<dbReference type="OrthoDB" id="47172at2759"/>
<dbReference type="GO" id="GO:0071532">
    <property type="term" value="F:ankyrin repeat binding"/>
    <property type="evidence" value="ECO:0007669"/>
    <property type="project" value="TreeGrafter"/>
</dbReference>
<dbReference type="RefSeq" id="XP_066923344.1">
    <property type="nucleotide sequence ID" value="XM_067067243.1"/>
</dbReference>
<protein>
    <recommendedName>
        <fullName evidence="1">JmjC domain-containing protein</fullName>
    </recommendedName>
</protein>
<dbReference type="AlphaFoldDB" id="A0A7M5V3K8"/>
<dbReference type="FunFam" id="2.60.120.10:FF:000042">
    <property type="entry name" value="Hypoxia-inducible factor 1-alpha inhibitor"/>
    <property type="match status" value="1"/>
</dbReference>
<accession>A0A7M5V3K8</accession>
<dbReference type="PROSITE" id="PS51184">
    <property type="entry name" value="JMJC"/>
    <property type="match status" value="1"/>
</dbReference>
<proteinExistence type="predicted"/>
<dbReference type="Gene3D" id="1.10.287.1010">
    <property type="entry name" value="Clavaminate synthase-like"/>
    <property type="match status" value="1"/>
</dbReference>
<organism evidence="2 3">
    <name type="scientific">Clytia hemisphaerica</name>
    <dbReference type="NCBI Taxonomy" id="252671"/>
    <lineage>
        <taxon>Eukaryota</taxon>
        <taxon>Metazoa</taxon>
        <taxon>Cnidaria</taxon>
        <taxon>Hydrozoa</taxon>
        <taxon>Hydroidolina</taxon>
        <taxon>Leptothecata</taxon>
        <taxon>Obeliida</taxon>
        <taxon>Clytiidae</taxon>
        <taxon>Clytia</taxon>
    </lineage>
</organism>
<dbReference type="InterPro" id="IPR041667">
    <property type="entry name" value="Cupin_8"/>
</dbReference>
<dbReference type="PANTHER" id="PTHR12461">
    <property type="entry name" value="HYPOXIA-INDUCIBLE FACTOR 1 ALPHA INHIBITOR-RELATED"/>
    <property type="match status" value="1"/>
</dbReference>
<dbReference type="GO" id="GO:0036139">
    <property type="term" value="F:peptidyl-histidine dioxygenase activity"/>
    <property type="evidence" value="ECO:0007669"/>
    <property type="project" value="TreeGrafter"/>
</dbReference>
<keyword evidence="3" id="KW-1185">Reference proteome</keyword>
<sequence>MMDDERFMTDSDGRIYRRYDDIKTKPIQRLNYDSREINRFIKKQEPVIIENLGLVDSATKWDLEYLHENIGNEEKSVYVSKTHKFMYYNASRCAVYPDFIPPNEQHNMTMTEFIRKYRTWKPGEHRIYFQQILTDTVGSCIYNDFRNFKWSWLNSKKERFNWGDLTSNLLLIGQPGNVTPVHYDEQQNFFAQVHGYKRVLLFDPKFFQCLYPYPFHHPCDRQSQVDFENPDYERFPLAKHLAGYEGVVGPGDVLYIPMCWWHYIESTMDSQITTSINFWYKHQSMTLSDLRFPLKWQQKLTVSRNIEKMLGEALGDPSEVGPFLNALVNGRYTDQPVDISEFSI</sequence>
<evidence type="ECO:0000259" key="1">
    <source>
        <dbReference type="PROSITE" id="PS51184"/>
    </source>
</evidence>
<dbReference type="GO" id="GO:0036140">
    <property type="term" value="F:[protein]-asparagine 3-dioxygenase activity"/>
    <property type="evidence" value="ECO:0007669"/>
    <property type="project" value="TreeGrafter"/>
</dbReference>
<feature type="domain" description="JmjC" evidence="1">
    <location>
        <begin position="144"/>
        <end position="295"/>
    </location>
</feature>
<dbReference type="GO" id="GO:0005737">
    <property type="term" value="C:cytoplasm"/>
    <property type="evidence" value="ECO:0007669"/>
    <property type="project" value="TreeGrafter"/>
</dbReference>
<dbReference type="SMART" id="SM00558">
    <property type="entry name" value="JmjC"/>
    <property type="match status" value="1"/>
</dbReference>
<dbReference type="GO" id="GO:0005634">
    <property type="term" value="C:nucleus"/>
    <property type="evidence" value="ECO:0007669"/>
    <property type="project" value="TreeGrafter"/>
</dbReference>
<dbReference type="InterPro" id="IPR014710">
    <property type="entry name" value="RmlC-like_jellyroll"/>
</dbReference>
<dbReference type="SUPFAM" id="SSF51197">
    <property type="entry name" value="Clavaminate synthase-like"/>
    <property type="match status" value="1"/>
</dbReference>
<dbReference type="Gene3D" id="2.60.120.10">
    <property type="entry name" value="Jelly Rolls"/>
    <property type="match status" value="1"/>
</dbReference>
<dbReference type="EnsemblMetazoa" id="CLYHEMT002980.1">
    <property type="protein sequence ID" value="CLYHEMP002980.1"/>
    <property type="gene ID" value="CLYHEMG002980"/>
</dbReference>
<name>A0A7M5V3K8_9CNID</name>
<dbReference type="GO" id="GO:0045746">
    <property type="term" value="P:negative regulation of Notch signaling pathway"/>
    <property type="evidence" value="ECO:0007669"/>
    <property type="project" value="TreeGrafter"/>
</dbReference>
<dbReference type="Pfam" id="PF13621">
    <property type="entry name" value="Cupin_8"/>
    <property type="match status" value="1"/>
</dbReference>
<dbReference type="Proteomes" id="UP000594262">
    <property type="component" value="Unplaced"/>
</dbReference>
<dbReference type="PANTHER" id="PTHR12461:SF105">
    <property type="entry name" value="HYPOXIA-INDUCIBLE FACTOR 1-ALPHA INHIBITOR"/>
    <property type="match status" value="1"/>
</dbReference>
<evidence type="ECO:0000313" key="2">
    <source>
        <dbReference type="EnsemblMetazoa" id="CLYHEMP002980.1"/>
    </source>
</evidence>
<dbReference type="InterPro" id="IPR027452">
    <property type="entry name" value="FIH-1_dom_II"/>
</dbReference>
<reference evidence="2" key="1">
    <citation type="submission" date="2021-01" db="UniProtKB">
        <authorList>
            <consortium name="EnsemblMetazoa"/>
        </authorList>
    </citation>
    <scope>IDENTIFICATION</scope>
</reference>
<dbReference type="InterPro" id="IPR003347">
    <property type="entry name" value="JmjC_dom"/>
</dbReference>
<dbReference type="GeneID" id="136810669"/>
<evidence type="ECO:0000313" key="3">
    <source>
        <dbReference type="Proteomes" id="UP000594262"/>
    </source>
</evidence>